<name>A0AAV9VR95_9PEZI</name>
<keyword evidence="4 7" id="KW-0472">Membrane</keyword>
<dbReference type="InterPro" id="IPR014844">
    <property type="entry name" value="PalH"/>
</dbReference>
<dbReference type="PANTHER" id="PTHR35779:SF1">
    <property type="entry name" value="PH-RESPONSE REGULATOR PROTEIN PALH_RIM21"/>
    <property type="match status" value="1"/>
</dbReference>
<feature type="transmembrane region" description="Helical" evidence="7">
    <location>
        <begin position="225"/>
        <end position="244"/>
    </location>
</feature>
<feature type="region of interest" description="Disordered" evidence="6">
    <location>
        <begin position="475"/>
        <end position="575"/>
    </location>
</feature>
<sequence>MAPQAPTPTTLWTSPVSVAPSPTIPITLPGVTPFVAAAIWRESPTPGGYDPSCTPYILPSLGLIKIAPNTTITLEADATFTPICLINDTLSYLDSNSSLGPRVPQSDLRDPFYSSSIPMAYAIGGTTVLAYILLIILLISPPGSRPIFQKAATLTVVISLTIAWAELNEIVEYQHAHGYSNGAQIRVHILKGLKIQIVRVISDTFLYLAQVQTLIRLFPRHREKLVIKWAGLVLIVLDTVFNVINNFFSKKGSPKSFLDAIPALSYLLQIALSLLYACCVLYYMFSHRQFSVMMPWSIHNRHKYAGDTSKVAMPLIALVTTATIFVPLVFFVVDISNQDLAGWGDFVRWIGACAASVIVWEMADRIEYFEKQTIHAGILGRQVFEGDEMLHGIGGRVVDWGGSNRSDKGDGPGGDGGAGGALGRPLNSDEKMGYVLNSEAHKKGKHPDNSPGRPTPPLSMAASGSTTYVIRVHQTQTPPSQVARPGSTVSRSTSSARETNRGTSTISDLAISPANTPSNETGTSGVRRAITFSDDGPPLTDSPGAGPSKNLSHTYRTGQAPFNPEDFSAGGSGSHGPLGLGKSLAFLKWFRRGEGKPNWPAKRIPEDVDDGNTRHESALGQQVISHDPPSNHISAQSSTEDDTFGDHHSIDPEIQSRSSPAHVRQISLDHGNEQHQHHEHQHQHQYQNQHQHQHQNQYQHQPSPNEDADDEERKPASSSLLKSLLKRKPSAKGTKQCEPFPITYIPAQPRGSNPVNPQDVENARTRELERIRAGGSSNQSSSEGTSGSNSSTSDGMVTRFEQHPSQRSVRATPGTDSLNRSSASPASRLRHSVDFDLPEGSATGTTGPPVSPRRHMHSHSASGTQNITPPPPVTRSSTASPTGSARTSSTGSWQYRAAPNTGGVRMAPINPRPYNPNEGNHHVQGPTHSHSLSHSHIPQHQVVPHQPEGIGPNIPTSSKSAAPTKPLGRPLDPIVIPEEAEGSSMASIKGADHSADEQEIQYPNITGNKGKGRGDE</sequence>
<feature type="compositionally biased region" description="Low complexity" evidence="6">
    <location>
        <begin position="684"/>
        <end position="701"/>
    </location>
</feature>
<feature type="transmembrane region" description="Helical" evidence="7">
    <location>
        <begin position="264"/>
        <end position="285"/>
    </location>
</feature>
<evidence type="ECO:0000256" key="3">
    <source>
        <dbReference type="ARBA" id="ARBA00022989"/>
    </source>
</evidence>
<feature type="compositionally biased region" description="Gly residues" evidence="6">
    <location>
        <begin position="411"/>
        <end position="422"/>
    </location>
</feature>
<keyword evidence="3 7" id="KW-1133">Transmembrane helix</keyword>
<dbReference type="EMBL" id="JAVHNS010000001">
    <property type="protein sequence ID" value="KAK6363536.1"/>
    <property type="molecule type" value="Genomic_DNA"/>
</dbReference>
<dbReference type="Pfam" id="PF08733">
    <property type="entry name" value="PalH"/>
    <property type="match status" value="1"/>
</dbReference>
<dbReference type="Proteomes" id="UP001373714">
    <property type="component" value="Unassembled WGS sequence"/>
</dbReference>
<comment type="caution">
    <text evidence="8">The sequence shown here is derived from an EMBL/GenBank/DDBJ whole genome shotgun (WGS) entry which is preliminary data.</text>
</comment>
<feature type="compositionally biased region" description="Polar residues" evidence="6">
    <location>
        <begin position="803"/>
        <end position="825"/>
    </location>
</feature>
<evidence type="ECO:0000256" key="5">
    <source>
        <dbReference type="ARBA" id="ARBA00038109"/>
    </source>
</evidence>
<dbReference type="GO" id="GO:0071467">
    <property type="term" value="P:cellular response to pH"/>
    <property type="evidence" value="ECO:0007669"/>
    <property type="project" value="TreeGrafter"/>
</dbReference>
<feature type="compositionally biased region" description="Basic and acidic residues" evidence="6">
    <location>
        <begin position="761"/>
        <end position="772"/>
    </location>
</feature>
<feature type="region of interest" description="Disordered" evidence="6">
    <location>
        <begin position="400"/>
        <end position="463"/>
    </location>
</feature>
<reference evidence="8 9" key="1">
    <citation type="submission" date="2019-10" db="EMBL/GenBank/DDBJ databases">
        <authorList>
            <person name="Palmer J.M."/>
        </authorList>
    </citation>
    <scope>NUCLEOTIDE SEQUENCE [LARGE SCALE GENOMIC DNA]</scope>
    <source>
        <strain evidence="8 9">TWF730</strain>
    </source>
</reference>
<protein>
    <submittedName>
        <fullName evidence="8">PH-response regulator protein palH/rim21</fullName>
    </submittedName>
</protein>
<dbReference type="GO" id="GO:0005886">
    <property type="term" value="C:plasma membrane"/>
    <property type="evidence" value="ECO:0007669"/>
    <property type="project" value="TreeGrafter"/>
</dbReference>
<gene>
    <name evidence="8" type="primary">RIM21_1</name>
    <name evidence="8" type="ORF">TWF730_000967</name>
</gene>
<evidence type="ECO:0000256" key="4">
    <source>
        <dbReference type="ARBA" id="ARBA00023136"/>
    </source>
</evidence>
<feature type="compositionally biased region" description="Polar residues" evidence="6">
    <location>
        <begin position="487"/>
        <end position="524"/>
    </location>
</feature>
<evidence type="ECO:0000313" key="8">
    <source>
        <dbReference type="EMBL" id="KAK6363536.1"/>
    </source>
</evidence>
<dbReference type="PANTHER" id="PTHR35779">
    <property type="entry name" value="PH-RESPONSE REGULATOR PROTEIN PALH/RIM21"/>
    <property type="match status" value="1"/>
</dbReference>
<evidence type="ECO:0000256" key="2">
    <source>
        <dbReference type="ARBA" id="ARBA00022692"/>
    </source>
</evidence>
<evidence type="ECO:0000313" key="9">
    <source>
        <dbReference type="Proteomes" id="UP001373714"/>
    </source>
</evidence>
<keyword evidence="9" id="KW-1185">Reference proteome</keyword>
<feature type="compositionally biased region" description="Polar residues" evidence="6">
    <location>
        <begin position="874"/>
        <end position="893"/>
    </location>
</feature>
<feature type="compositionally biased region" description="Basic and acidic residues" evidence="6">
    <location>
        <begin position="603"/>
        <end position="614"/>
    </location>
</feature>
<accession>A0AAV9VR95</accession>
<feature type="transmembrane region" description="Helical" evidence="7">
    <location>
        <begin position="311"/>
        <end position="333"/>
    </location>
</feature>
<feature type="region of interest" description="Disordered" evidence="6">
    <location>
        <begin position="595"/>
        <end position="614"/>
    </location>
</feature>
<comment type="subcellular location">
    <subcellularLocation>
        <location evidence="1">Membrane</location>
        <topology evidence="1">Multi-pass membrane protein</topology>
    </subcellularLocation>
</comment>
<dbReference type="AlphaFoldDB" id="A0AAV9VR95"/>
<feature type="transmembrane region" description="Helical" evidence="7">
    <location>
        <begin position="119"/>
        <end position="141"/>
    </location>
</feature>
<proteinExistence type="inferred from homology"/>
<evidence type="ECO:0000256" key="7">
    <source>
        <dbReference type="SAM" id="Phobius"/>
    </source>
</evidence>
<organism evidence="8 9">
    <name type="scientific">Orbilia blumenaviensis</name>
    <dbReference type="NCBI Taxonomy" id="1796055"/>
    <lineage>
        <taxon>Eukaryota</taxon>
        <taxon>Fungi</taxon>
        <taxon>Dikarya</taxon>
        <taxon>Ascomycota</taxon>
        <taxon>Pezizomycotina</taxon>
        <taxon>Orbiliomycetes</taxon>
        <taxon>Orbiliales</taxon>
        <taxon>Orbiliaceae</taxon>
        <taxon>Orbilia</taxon>
    </lineage>
</organism>
<keyword evidence="2 7" id="KW-0812">Transmembrane</keyword>
<evidence type="ECO:0000256" key="1">
    <source>
        <dbReference type="ARBA" id="ARBA00004141"/>
    </source>
</evidence>
<feature type="compositionally biased region" description="Polar residues" evidence="6">
    <location>
        <begin position="926"/>
        <end position="938"/>
    </location>
</feature>
<comment type="similarity">
    <text evidence="5">Belongs to the palH/RIM21 family.</text>
</comment>
<feature type="compositionally biased region" description="Low complexity" evidence="6">
    <location>
        <begin position="774"/>
        <end position="793"/>
    </location>
</feature>
<feature type="region of interest" description="Disordered" evidence="6">
    <location>
        <begin position="621"/>
        <end position="1016"/>
    </location>
</feature>
<evidence type="ECO:0000256" key="6">
    <source>
        <dbReference type="SAM" id="MobiDB-lite"/>
    </source>
</evidence>